<evidence type="ECO:0000313" key="3">
    <source>
        <dbReference type="Proteomes" id="UP000000702"/>
    </source>
</evidence>
<accession>F9W3W3</accession>
<dbReference type="EMBL" id="CAEQ01000484">
    <property type="protein sequence ID" value="CCD11839.1"/>
    <property type="molecule type" value="Genomic_DNA"/>
</dbReference>
<reference evidence="3" key="1">
    <citation type="submission" date="2011-07" db="EMBL/GenBank/DDBJ databases">
        <title>Divergent evolution of antigenic variation in African trypanosomes.</title>
        <authorList>
            <person name="Jackson A.P."/>
            <person name="Berry A."/>
            <person name="Allison H.C."/>
            <person name="Burton P."/>
            <person name="Anderson J."/>
            <person name="Aslett M."/>
            <person name="Brown R."/>
            <person name="Corton N."/>
            <person name="Harris D."/>
            <person name="Hauser H."/>
            <person name="Gamble J."/>
            <person name="Gilderthorp R."/>
            <person name="McQuillan J."/>
            <person name="Quail M.A."/>
            <person name="Sanders M."/>
            <person name="Van Tonder A."/>
            <person name="Ginger M.L."/>
            <person name="Donelson J.E."/>
            <person name="Field M.C."/>
            <person name="Barry J.D."/>
            <person name="Berriman M."/>
            <person name="Hertz-Fowler C."/>
        </authorList>
    </citation>
    <scope>NUCLEOTIDE SEQUENCE [LARGE SCALE GENOMIC DNA]</scope>
    <source>
        <strain evidence="3">IL3000</strain>
    </source>
</reference>
<dbReference type="AlphaFoldDB" id="F9W3W3"/>
<proteinExistence type="predicted"/>
<dbReference type="Proteomes" id="UP000000702">
    <property type="component" value="Unassembled WGS sequence"/>
</dbReference>
<protein>
    <submittedName>
        <fullName evidence="2">Uncharacterized protein</fullName>
    </submittedName>
</protein>
<comment type="caution">
    <text evidence="2">The sequence shown here is derived from an EMBL/GenBank/DDBJ whole genome shotgun (WGS) entry which is preliminary data.</text>
</comment>
<organism evidence="2 3">
    <name type="scientific">Trypanosoma congolense (strain IL3000)</name>
    <dbReference type="NCBI Taxonomy" id="1068625"/>
    <lineage>
        <taxon>Eukaryota</taxon>
        <taxon>Discoba</taxon>
        <taxon>Euglenozoa</taxon>
        <taxon>Kinetoplastea</taxon>
        <taxon>Metakinetoplastina</taxon>
        <taxon>Trypanosomatida</taxon>
        <taxon>Trypanosomatidae</taxon>
        <taxon>Trypanosoma</taxon>
        <taxon>Nannomonas</taxon>
    </lineage>
</organism>
<reference evidence="2 3" key="2">
    <citation type="journal article" date="2012" name="Proc. Natl. Acad. Sci. U.S.A.">
        <title>Antigenic diversity is generated by distinct evolutionary mechanisms in African trypanosome species.</title>
        <authorList>
            <person name="Jackson A.P."/>
            <person name="Berry A."/>
            <person name="Aslett M."/>
            <person name="Allison H.C."/>
            <person name="Burton P."/>
            <person name="Vavrova-Anderson J."/>
            <person name="Brown R."/>
            <person name="Browne H."/>
            <person name="Corton N."/>
            <person name="Hauser H."/>
            <person name="Gamble J."/>
            <person name="Gilderthorp R."/>
            <person name="Marcello L."/>
            <person name="McQuillan J."/>
            <person name="Otto T.D."/>
            <person name="Quail M.A."/>
            <person name="Sanders M.J."/>
            <person name="van Tonder A."/>
            <person name="Ginger M.L."/>
            <person name="Field M.C."/>
            <person name="Barry J.D."/>
            <person name="Hertz-Fowler C."/>
            <person name="Berriman M."/>
        </authorList>
    </citation>
    <scope>NUCLEOTIDE SEQUENCE [LARGE SCALE GENOMIC DNA]</scope>
    <source>
        <strain evidence="2 3">IL3000</strain>
    </source>
</reference>
<sequence length="143" mass="16450">MHALHTINVWDGGVFHGSSASTILFRSSLRGSKSQRPPRPQRRCLKPTQRPHFPRDHPYHPYPKSLWPIKAIRFWCTMKTSTTTCRTLRKPAGRRKKTTPASVPNVQRLTPQALIMAVIPSPRRPRKRLSRTSLQPLMKMALL</sequence>
<name>F9W3W3_TRYCI</name>
<keyword evidence="3" id="KW-1185">Reference proteome</keyword>
<evidence type="ECO:0000313" key="2">
    <source>
        <dbReference type="EMBL" id="CCD11839.1"/>
    </source>
</evidence>
<gene>
    <name evidence="2" type="ORF">TCIL3000_0_27810</name>
</gene>
<feature type="region of interest" description="Disordered" evidence="1">
    <location>
        <begin position="27"/>
        <end position="60"/>
    </location>
</feature>
<evidence type="ECO:0000256" key="1">
    <source>
        <dbReference type="SAM" id="MobiDB-lite"/>
    </source>
</evidence>